<dbReference type="EMBL" id="JANHEB010000190">
    <property type="protein sequence ID" value="MCQ6289235.1"/>
    <property type="molecule type" value="Genomic_DNA"/>
</dbReference>
<accession>A0AAW5L6P3</accession>
<protein>
    <submittedName>
        <fullName evidence="1">Uncharacterized protein</fullName>
    </submittedName>
</protein>
<gene>
    <name evidence="1" type="ORF">NPM19_32295</name>
</gene>
<evidence type="ECO:0000313" key="2">
    <source>
        <dbReference type="Proteomes" id="UP001204643"/>
    </source>
</evidence>
<organism evidence="1 2">
    <name type="scientific">Bacillus cereus</name>
    <dbReference type="NCBI Taxonomy" id="1396"/>
    <lineage>
        <taxon>Bacteria</taxon>
        <taxon>Bacillati</taxon>
        <taxon>Bacillota</taxon>
        <taxon>Bacilli</taxon>
        <taxon>Bacillales</taxon>
        <taxon>Bacillaceae</taxon>
        <taxon>Bacillus</taxon>
        <taxon>Bacillus cereus group</taxon>
    </lineage>
</organism>
<dbReference type="AlphaFoldDB" id="A0AAW5L6P3"/>
<comment type="caution">
    <text evidence="1">The sequence shown here is derived from an EMBL/GenBank/DDBJ whole genome shotgun (WGS) entry which is preliminary data.</text>
</comment>
<feature type="non-terminal residue" evidence="1">
    <location>
        <position position="75"/>
    </location>
</feature>
<dbReference type="Proteomes" id="UP001204643">
    <property type="component" value="Unassembled WGS sequence"/>
</dbReference>
<proteinExistence type="predicted"/>
<evidence type="ECO:0000313" key="1">
    <source>
        <dbReference type="EMBL" id="MCQ6289235.1"/>
    </source>
</evidence>
<name>A0AAW5L6P3_BACCE</name>
<reference evidence="1" key="1">
    <citation type="submission" date="2022-07" db="EMBL/GenBank/DDBJ databases">
        <title>Identification and characterization of Bacillus thuringiensis and other Bacillus cereus group isolates from spinach by whole genome sequencing.</title>
        <authorList>
            <person name="Zao X."/>
            <person name="Zervas A."/>
            <person name="Hendriks M."/>
            <person name="Rajkovic A."/>
            <person name="Van Overbeek L."/>
            <person name="Hendriksen N.B."/>
            <person name="Uyttendaele M."/>
        </authorList>
    </citation>
    <scope>NUCLEOTIDE SEQUENCE</scope>
    <source>
        <strain evidence="1">781001F-1</strain>
    </source>
</reference>
<sequence length="75" mass="8819">MNLQELILQVNRDVDDIFENGDIQHWLNRALDDITPIARIEKRATLEYPYTLPNDVQDIERVMQTNKVFPRIPVG</sequence>